<evidence type="ECO:0000256" key="1">
    <source>
        <dbReference type="SAM" id="MobiDB-lite"/>
    </source>
</evidence>
<comment type="caution">
    <text evidence="3">The sequence shown here is derived from an EMBL/GenBank/DDBJ whole genome shotgun (WGS) entry which is preliminary data.</text>
</comment>
<sequence>MHITRDQVAAAVAYAVFVIGLVLVAVASAKGDRPRMADIGAGVALAGLPFVILARVRRQHHMTAEDKEAIRREGYRLGLDHAARGLLNPPPHPSDGTSATPGAATVHRLYAVPQAKDRTADHHGGERKAR</sequence>
<protein>
    <submittedName>
        <fullName evidence="3">Uncharacterized protein</fullName>
    </submittedName>
</protein>
<gene>
    <name evidence="3" type="ORF">GCM10018980_25780</name>
</gene>
<feature type="region of interest" description="Disordered" evidence="1">
    <location>
        <begin position="82"/>
        <end position="130"/>
    </location>
</feature>
<evidence type="ECO:0000313" key="4">
    <source>
        <dbReference type="Proteomes" id="UP000619355"/>
    </source>
</evidence>
<dbReference type="Proteomes" id="UP000619355">
    <property type="component" value="Unassembled WGS sequence"/>
</dbReference>
<dbReference type="RefSeq" id="WP_189981148.1">
    <property type="nucleotide sequence ID" value="NZ_BNBF01000006.1"/>
</dbReference>
<reference evidence="4" key="1">
    <citation type="journal article" date="2019" name="Int. J. Syst. Evol. Microbiol.">
        <title>The Global Catalogue of Microorganisms (GCM) 10K type strain sequencing project: providing services to taxonomists for standard genome sequencing and annotation.</title>
        <authorList>
            <consortium name="The Broad Institute Genomics Platform"/>
            <consortium name="The Broad Institute Genome Sequencing Center for Infectious Disease"/>
            <person name="Wu L."/>
            <person name="Ma J."/>
        </authorList>
    </citation>
    <scope>NUCLEOTIDE SEQUENCE [LARGE SCALE GENOMIC DNA]</scope>
    <source>
        <strain evidence="4">JCM 4253</strain>
    </source>
</reference>
<keyword evidence="2" id="KW-0812">Transmembrane</keyword>
<accession>A0A919C3M1</accession>
<feature type="transmembrane region" description="Helical" evidence="2">
    <location>
        <begin position="7"/>
        <end position="27"/>
    </location>
</feature>
<dbReference type="AlphaFoldDB" id="A0A919C3M1"/>
<organism evidence="3 4">
    <name type="scientific">Streptomyces capoamus</name>
    <dbReference type="NCBI Taxonomy" id="68183"/>
    <lineage>
        <taxon>Bacteria</taxon>
        <taxon>Bacillati</taxon>
        <taxon>Actinomycetota</taxon>
        <taxon>Actinomycetes</taxon>
        <taxon>Kitasatosporales</taxon>
        <taxon>Streptomycetaceae</taxon>
        <taxon>Streptomyces</taxon>
    </lineage>
</organism>
<feature type="compositionally biased region" description="Basic and acidic residues" evidence="1">
    <location>
        <begin position="115"/>
        <end position="130"/>
    </location>
</feature>
<keyword evidence="4" id="KW-1185">Reference proteome</keyword>
<name>A0A919C3M1_9ACTN</name>
<feature type="transmembrane region" description="Helical" evidence="2">
    <location>
        <begin position="39"/>
        <end position="56"/>
    </location>
</feature>
<keyword evidence="2" id="KW-0472">Membrane</keyword>
<proteinExistence type="predicted"/>
<evidence type="ECO:0000256" key="2">
    <source>
        <dbReference type="SAM" id="Phobius"/>
    </source>
</evidence>
<evidence type="ECO:0000313" key="3">
    <source>
        <dbReference type="EMBL" id="GHG46660.1"/>
    </source>
</evidence>
<dbReference type="EMBL" id="BNBF01000006">
    <property type="protein sequence ID" value="GHG46660.1"/>
    <property type="molecule type" value="Genomic_DNA"/>
</dbReference>
<keyword evidence="2" id="KW-1133">Transmembrane helix</keyword>